<dbReference type="InterPro" id="IPR029058">
    <property type="entry name" value="AB_hydrolase_fold"/>
</dbReference>
<protein>
    <recommendedName>
        <fullName evidence="4">Carboxylic ester hydrolase</fullName>
        <ecNumber evidence="4">3.1.1.-</ecNumber>
    </recommendedName>
</protein>
<dbReference type="Proteomes" id="UP000235388">
    <property type="component" value="Unassembled WGS sequence"/>
</dbReference>
<dbReference type="EMBL" id="PGCJ01000014">
    <property type="protein sequence ID" value="PLW57132.1"/>
    <property type="molecule type" value="Genomic_DNA"/>
</dbReference>
<accession>A0A2N5W4I2</accession>
<feature type="region of interest" description="Disordered" evidence="5">
    <location>
        <begin position="35"/>
        <end position="135"/>
    </location>
</feature>
<dbReference type="SUPFAM" id="SSF53474">
    <property type="entry name" value="alpha/beta-Hydrolases"/>
    <property type="match status" value="1"/>
</dbReference>
<feature type="compositionally biased region" description="Basic and acidic residues" evidence="5">
    <location>
        <begin position="85"/>
        <end position="100"/>
    </location>
</feature>
<dbReference type="AlphaFoldDB" id="A0A2N5W4I2"/>
<comment type="similarity">
    <text evidence="1 4">Belongs to the type-B carboxylesterase/lipase family.</text>
</comment>
<evidence type="ECO:0000256" key="4">
    <source>
        <dbReference type="RuleBase" id="RU361235"/>
    </source>
</evidence>
<evidence type="ECO:0000256" key="5">
    <source>
        <dbReference type="SAM" id="MobiDB-lite"/>
    </source>
</evidence>
<evidence type="ECO:0000313" key="7">
    <source>
        <dbReference type="EMBL" id="PLW18174.1"/>
    </source>
</evidence>
<dbReference type="GO" id="GO:0016787">
    <property type="term" value="F:hydrolase activity"/>
    <property type="evidence" value="ECO:0007669"/>
    <property type="project" value="UniProtKB-KW"/>
</dbReference>
<evidence type="ECO:0000313" key="9">
    <source>
        <dbReference type="EMBL" id="PLW57132.1"/>
    </source>
</evidence>
<dbReference type="PROSITE" id="PS01173">
    <property type="entry name" value="LIPASE_GDXG_HIS"/>
    <property type="match status" value="1"/>
</dbReference>
<dbReference type="PANTHER" id="PTHR11559">
    <property type="entry name" value="CARBOXYLESTERASE"/>
    <property type="match status" value="1"/>
</dbReference>
<dbReference type="InterPro" id="IPR002168">
    <property type="entry name" value="Lipase_GDXG_HIS_AS"/>
</dbReference>
<dbReference type="Proteomes" id="UP000235392">
    <property type="component" value="Unassembled WGS sequence"/>
</dbReference>
<comment type="caution">
    <text evidence="9">The sequence shown here is derived from an EMBL/GenBank/DDBJ whole genome shotgun (WGS) entry which is preliminary data.</text>
</comment>
<dbReference type="InterPro" id="IPR019826">
    <property type="entry name" value="Carboxylesterase_B_AS"/>
</dbReference>
<evidence type="ECO:0000313" key="8">
    <source>
        <dbReference type="EMBL" id="PLW51837.1"/>
    </source>
</evidence>
<proteinExistence type="inferred from homology"/>
<dbReference type="EMBL" id="PGCJ01000836">
    <property type="protein sequence ID" value="PLW18174.1"/>
    <property type="molecule type" value="Genomic_DNA"/>
</dbReference>
<name>A0A2N5W4I2_9BASI</name>
<dbReference type="InterPro" id="IPR002018">
    <property type="entry name" value="CarbesteraseB"/>
</dbReference>
<feature type="compositionally biased region" description="Polar residues" evidence="5">
    <location>
        <begin position="118"/>
        <end position="135"/>
    </location>
</feature>
<feature type="domain" description="Carboxylesterase type B" evidence="6">
    <location>
        <begin position="136"/>
        <end position="667"/>
    </location>
</feature>
<comment type="similarity">
    <text evidence="2">Belongs to the 'GDXG' lipolytic enzyme family.</text>
</comment>
<dbReference type="Gene3D" id="3.40.50.1820">
    <property type="entry name" value="alpha/beta hydrolase"/>
    <property type="match status" value="1"/>
</dbReference>
<dbReference type="Pfam" id="PF00135">
    <property type="entry name" value="COesterase"/>
    <property type="match status" value="1"/>
</dbReference>
<evidence type="ECO:0000259" key="6">
    <source>
        <dbReference type="Pfam" id="PF00135"/>
    </source>
</evidence>
<dbReference type="PROSITE" id="PS00122">
    <property type="entry name" value="CARBOXYLESTERASE_B_1"/>
    <property type="match status" value="1"/>
</dbReference>
<organism evidence="9 10">
    <name type="scientific">Puccinia coronata f. sp. avenae</name>
    <dbReference type="NCBI Taxonomy" id="200324"/>
    <lineage>
        <taxon>Eukaryota</taxon>
        <taxon>Fungi</taxon>
        <taxon>Dikarya</taxon>
        <taxon>Basidiomycota</taxon>
        <taxon>Pucciniomycotina</taxon>
        <taxon>Pucciniomycetes</taxon>
        <taxon>Pucciniales</taxon>
        <taxon>Pucciniaceae</taxon>
        <taxon>Puccinia</taxon>
    </lineage>
</organism>
<dbReference type="EC" id="3.1.1.-" evidence="4"/>
<dbReference type="STRING" id="200324.A0A2N5W4I2"/>
<evidence type="ECO:0000256" key="1">
    <source>
        <dbReference type="ARBA" id="ARBA00005964"/>
    </source>
</evidence>
<dbReference type="PROSITE" id="PS00941">
    <property type="entry name" value="CARBOXYLESTERASE_B_2"/>
    <property type="match status" value="1"/>
</dbReference>
<keyword evidence="3 4" id="KW-0378">Hydrolase</keyword>
<evidence type="ECO:0000256" key="2">
    <source>
        <dbReference type="ARBA" id="ARBA00010515"/>
    </source>
</evidence>
<evidence type="ECO:0000313" key="11">
    <source>
        <dbReference type="Proteomes" id="UP000235392"/>
    </source>
</evidence>
<keyword evidence="10" id="KW-1185">Reference proteome</keyword>
<evidence type="ECO:0000313" key="10">
    <source>
        <dbReference type="Proteomes" id="UP000235388"/>
    </source>
</evidence>
<dbReference type="EMBL" id="PGCI01000003">
    <property type="protein sequence ID" value="PLW51837.1"/>
    <property type="molecule type" value="Genomic_DNA"/>
</dbReference>
<reference evidence="10 11" key="1">
    <citation type="submission" date="2017-11" db="EMBL/GenBank/DDBJ databases">
        <title>De novo assembly and phasing of dikaryotic genomes from two isolates of Puccinia coronata f. sp. avenae, the causal agent of oat crown rust.</title>
        <authorList>
            <person name="Miller M.E."/>
            <person name="Zhang Y."/>
            <person name="Omidvar V."/>
            <person name="Sperschneider J."/>
            <person name="Schwessinger B."/>
            <person name="Raley C."/>
            <person name="Palmer J.M."/>
            <person name="Garnica D."/>
            <person name="Upadhyaya N."/>
            <person name="Rathjen J."/>
            <person name="Taylor J.M."/>
            <person name="Park R.F."/>
            <person name="Dodds P.N."/>
            <person name="Hirsch C.D."/>
            <person name="Kianian S.F."/>
            <person name="Figueroa M."/>
        </authorList>
    </citation>
    <scope>NUCLEOTIDE SEQUENCE [LARGE SCALE GENOMIC DNA]</scope>
    <source>
        <strain evidence="9">12NC29</strain>
        <strain evidence="8">12SD80</strain>
    </source>
</reference>
<dbReference type="OrthoDB" id="408631at2759"/>
<dbReference type="InterPro" id="IPR050309">
    <property type="entry name" value="Type-B_Carboxylest/Lipase"/>
</dbReference>
<sequence length="696" mass="77527">MKVPWPAFRVDRLLVIIVALNGLFGTISPAFAAEPDSKHVQVSRPSSQEDGPHGQNHAAPKQQHPLPNQPVAPQHNTTKATIHAPEAHPKSKPPKQDPHHLQPTLPHHQIPKQRTNHTGKAWTNHTASRASHPNSLSVLTTSGRYLGFTNQSRHSVDTWLGIRFAKPPLEDLRFRAPVLLDKNQEDDGKMQLAFEFGDACPQPPFDPPLEPEVDISEDCLYLNVYRPSDAKHDSLLPVLVWIHGGGYTYGTGAGTDGAVLVSSSHDLKKPILFVSINYRLNSFGFLNTDDLPVDDLQVGLKDQITSLKWLKLNIKAFGGDPDKITIWGQSAGAIAVATLVTYLYDTPSATLFRAAIMDSGSPTSHTVPAVNVYDQPGMPYTLLLQRTGCDDPKTAHRVHKSPKSSLSTDSRLECLRELEYDVLLNATLKVLGTLPFSRQVSTWGPSYKSGSLIDVRPSERLDDGHFLKIPMLIGTNKDEGTRALVGPSLGYHSSSEKSDDYFYSYMTNSSVLDLQQVDSEVYNKVIQLYPDDPSLGSPFNTGNATFGLPKIFKRLAAWFGDLHYQAPKRLWARKASPYAPVYVYYFDGPPASNQDPHDGVSHSSELPLIFGNIDEEDSTDSEISETRALAEKMRNRYISFVYELNPGDDWPAYTPRADRVMRFNKKIIRGELIEDDWRAEQLDYLNTRAAQDTYQT</sequence>
<evidence type="ECO:0000256" key="3">
    <source>
        <dbReference type="ARBA" id="ARBA00022801"/>
    </source>
</evidence>
<gene>
    <name evidence="9" type="ORF">PCANC_01944</name>
    <name evidence="7" type="ORF">PCANC_12684</name>
    <name evidence="8" type="ORF">PCASD_00844</name>
</gene>
<dbReference type="InterPro" id="IPR019819">
    <property type="entry name" value="Carboxylesterase_B_CS"/>
</dbReference>